<evidence type="ECO:0000313" key="4">
    <source>
        <dbReference type="EMBL" id="KOM26928.1"/>
    </source>
</evidence>
<keyword evidence="1" id="KW-0812">Transmembrane</keyword>
<evidence type="ECO:0000313" key="5">
    <source>
        <dbReference type="Proteomes" id="UP000053144"/>
    </source>
</evidence>
<dbReference type="Gramene" id="KOM26928">
    <property type="protein sequence ID" value="KOM26928"/>
    <property type="gene ID" value="LR48_Vigan346s001000"/>
</dbReference>
<evidence type="ECO:0000259" key="2">
    <source>
        <dbReference type="Pfam" id="PF13962"/>
    </source>
</evidence>
<gene>
    <name evidence="3" type="ORF">HKW66_Vig0167590</name>
    <name evidence="4" type="ORF">LR48_Vigan346s001000</name>
</gene>
<dbReference type="AlphaFoldDB" id="A0A0L9T8L9"/>
<dbReference type="EMBL" id="KQ258352">
    <property type="protein sequence ID" value="KOM26928.1"/>
    <property type="molecule type" value="Genomic_DNA"/>
</dbReference>
<reference evidence="4" key="2">
    <citation type="submission" date="2015-02" db="EMBL/GenBank/DDBJ databases">
        <authorList>
            <person name="Chooi Y.-H."/>
        </authorList>
    </citation>
    <scope>NUCLEOTIDE SEQUENCE</scope>
    <source>
        <tissue evidence="4">Seedling</tissue>
    </source>
</reference>
<dbReference type="EMBL" id="JABFOF010000009">
    <property type="protein sequence ID" value="KAG2379980.1"/>
    <property type="molecule type" value="Genomic_DNA"/>
</dbReference>
<dbReference type="InterPro" id="IPR026961">
    <property type="entry name" value="PGG_dom"/>
</dbReference>
<dbReference type="Pfam" id="PF13962">
    <property type="entry name" value="PGG"/>
    <property type="match status" value="1"/>
</dbReference>
<dbReference type="Proteomes" id="UP000743370">
    <property type="component" value="Unassembled WGS sequence"/>
</dbReference>
<accession>A0A0L9T8L9</accession>
<feature type="domain" description="PGG" evidence="2">
    <location>
        <begin position="21"/>
        <end position="144"/>
    </location>
</feature>
<feature type="transmembrane region" description="Helical" evidence="1">
    <location>
        <begin position="28"/>
        <end position="46"/>
    </location>
</feature>
<evidence type="ECO:0000256" key="1">
    <source>
        <dbReference type="SAM" id="Phobius"/>
    </source>
</evidence>
<evidence type="ECO:0000313" key="6">
    <source>
        <dbReference type="Proteomes" id="UP000743370"/>
    </source>
</evidence>
<dbReference type="STRING" id="3914.A0A0L9T8L9"/>
<feature type="transmembrane region" description="Helical" evidence="1">
    <location>
        <begin position="159"/>
        <end position="184"/>
    </location>
</feature>
<proteinExistence type="predicted"/>
<evidence type="ECO:0000313" key="3">
    <source>
        <dbReference type="EMBL" id="KAG2379980.1"/>
    </source>
</evidence>
<protein>
    <recommendedName>
        <fullName evidence="2">PGG domain-containing protein</fullName>
    </recommendedName>
</protein>
<keyword evidence="1" id="KW-0472">Membrane</keyword>
<reference evidence="5" key="1">
    <citation type="journal article" date="2015" name="Proc. Natl. Acad. Sci. U.S.A.">
        <title>Genome sequencing of adzuki bean (Vigna angularis) provides insight into high starch and low fat accumulation and domestication.</title>
        <authorList>
            <person name="Yang K."/>
            <person name="Tian Z."/>
            <person name="Chen C."/>
            <person name="Luo L."/>
            <person name="Zhao B."/>
            <person name="Wang Z."/>
            <person name="Yu L."/>
            <person name="Li Y."/>
            <person name="Sun Y."/>
            <person name="Li W."/>
            <person name="Chen Y."/>
            <person name="Li Y."/>
            <person name="Zhang Y."/>
            <person name="Ai D."/>
            <person name="Zhao J."/>
            <person name="Shang C."/>
            <person name="Ma Y."/>
            <person name="Wu B."/>
            <person name="Wang M."/>
            <person name="Gao L."/>
            <person name="Sun D."/>
            <person name="Zhang P."/>
            <person name="Guo F."/>
            <person name="Wang W."/>
            <person name="Li Y."/>
            <person name="Wang J."/>
            <person name="Varshney R.K."/>
            <person name="Wang J."/>
            <person name="Ling H.Q."/>
            <person name="Wan P."/>
        </authorList>
    </citation>
    <scope>NUCLEOTIDE SEQUENCE</scope>
    <source>
        <strain evidence="5">cv. Jingnong 6</strain>
    </source>
</reference>
<dbReference type="PANTHER" id="PTHR24177:SF426">
    <property type="entry name" value="PROTEIN, PUTATIVE-RELATED"/>
    <property type="match status" value="1"/>
</dbReference>
<dbReference type="GO" id="GO:0016020">
    <property type="term" value="C:membrane"/>
    <property type="evidence" value="ECO:0007669"/>
    <property type="project" value="TreeGrafter"/>
</dbReference>
<feature type="transmembrane region" description="Helical" evidence="1">
    <location>
        <begin position="89"/>
        <end position="114"/>
    </location>
</feature>
<reference evidence="3 6" key="3">
    <citation type="submission" date="2020-05" db="EMBL/GenBank/DDBJ databases">
        <title>Vigna angularis (adzuki bean) Var. LongXiaoDou No. 4 denovo assembly.</title>
        <authorList>
            <person name="Xiang H."/>
        </authorList>
    </citation>
    <scope>NUCLEOTIDE SEQUENCE [LARGE SCALE GENOMIC DNA]</scope>
    <source>
        <tissue evidence="3">Leaf</tissue>
    </source>
</reference>
<organism evidence="4 5">
    <name type="scientific">Phaseolus angularis</name>
    <name type="common">Azuki bean</name>
    <name type="synonym">Vigna angularis</name>
    <dbReference type="NCBI Taxonomy" id="3914"/>
    <lineage>
        <taxon>Eukaryota</taxon>
        <taxon>Viridiplantae</taxon>
        <taxon>Streptophyta</taxon>
        <taxon>Embryophyta</taxon>
        <taxon>Tracheophyta</taxon>
        <taxon>Spermatophyta</taxon>
        <taxon>Magnoliopsida</taxon>
        <taxon>eudicotyledons</taxon>
        <taxon>Gunneridae</taxon>
        <taxon>Pentapetalae</taxon>
        <taxon>rosids</taxon>
        <taxon>fabids</taxon>
        <taxon>Fabales</taxon>
        <taxon>Fabaceae</taxon>
        <taxon>Papilionoideae</taxon>
        <taxon>50 kb inversion clade</taxon>
        <taxon>NPAAA clade</taxon>
        <taxon>indigoferoid/millettioid clade</taxon>
        <taxon>Phaseoleae</taxon>
        <taxon>Vigna</taxon>
    </lineage>
</organism>
<sequence>MDGMALPTMTVTRNGRREGHNWMEERRGSLMIVATVLATMSFQIAINPPGGVWQSDSDAEQGCEPGKICLAGTSVLAFGNNKQRGKFEIFMLLCTISFTASLSTIILLICVVSLRNKLIMWFLTILMFISLVCTAGAYAICIWMILYPLGEAVQLATSIYARFWGGFTALVCVGFFCRLAFLFLKKFFRFLCCR</sequence>
<keyword evidence="1" id="KW-1133">Transmembrane helix</keyword>
<feature type="transmembrane region" description="Helical" evidence="1">
    <location>
        <begin position="121"/>
        <end position="147"/>
    </location>
</feature>
<dbReference type="Proteomes" id="UP000053144">
    <property type="component" value="Unassembled WGS sequence"/>
</dbReference>
<name>A0A0L9T8L9_PHAAN</name>
<dbReference type="OMA" id="DKDGHRA"/>
<dbReference type="PANTHER" id="PTHR24177">
    <property type="entry name" value="CASKIN"/>
    <property type="match status" value="1"/>
</dbReference>